<evidence type="ECO:0000313" key="3">
    <source>
        <dbReference type="Proteomes" id="UP000006591"/>
    </source>
</evidence>
<proteinExistence type="predicted"/>
<dbReference type="Proteomes" id="UP000006591">
    <property type="component" value="Chromosome 7"/>
</dbReference>
<sequence>MAAGDEDAAPALSRCEMVTGGDCDGLSSAAPSDHDGNSSHQSPIPPPPPPFPHSSVSLSPHDTAHPARCSSN</sequence>
<dbReference type="AlphaFoldDB" id="A0A0E0I1X7"/>
<protein>
    <submittedName>
        <fullName evidence="2">Uncharacterized protein</fullName>
    </submittedName>
</protein>
<dbReference type="EnsemblPlants" id="ONIVA07G15830.1">
    <property type="protein sequence ID" value="ONIVA07G15830.1"/>
    <property type="gene ID" value="ONIVA07G15830"/>
</dbReference>
<evidence type="ECO:0000313" key="2">
    <source>
        <dbReference type="EnsemblPlants" id="ONIVA07G15830.1"/>
    </source>
</evidence>
<name>A0A0E0I1X7_ORYNI</name>
<reference evidence="2" key="2">
    <citation type="submission" date="2018-04" db="EMBL/GenBank/DDBJ databases">
        <title>OnivRS2 (Oryza nivara Reference Sequence Version 2).</title>
        <authorList>
            <person name="Zhang J."/>
            <person name="Kudrna D."/>
            <person name="Lee S."/>
            <person name="Talag J."/>
            <person name="Rajasekar S."/>
            <person name="Welchert J."/>
            <person name="Hsing Y.-I."/>
            <person name="Wing R.A."/>
        </authorList>
    </citation>
    <scope>NUCLEOTIDE SEQUENCE [LARGE SCALE GENOMIC DNA]</scope>
    <source>
        <strain evidence="2">SL10</strain>
    </source>
</reference>
<organism evidence="2">
    <name type="scientific">Oryza nivara</name>
    <name type="common">Indian wild rice</name>
    <name type="synonym">Oryza sativa f. spontanea</name>
    <dbReference type="NCBI Taxonomy" id="4536"/>
    <lineage>
        <taxon>Eukaryota</taxon>
        <taxon>Viridiplantae</taxon>
        <taxon>Streptophyta</taxon>
        <taxon>Embryophyta</taxon>
        <taxon>Tracheophyta</taxon>
        <taxon>Spermatophyta</taxon>
        <taxon>Magnoliopsida</taxon>
        <taxon>Liliopsida</taxon>
        <taxon>Poales</taxon>
        <taxon>Poaceae</taxon>
        <taxon>BOP clade</taxon>
        <taxon>Oryzoideae</taxon>
        <taxon>Oryzeae</taxon>
        <taxon>Oryzinae</taxon>
        <taxon>Oryza</taxon>
    </lineage>
</organism>
<keyword evidence="3" id="KW-1185">Reference proteome</keyword>
<evidence type="ECO:0000256" key="1">
    <source>
        <dbReference type="SAM" id="MobiDB-lite"/>
    </source>
</evidence>
<feature type="region of interest" description="Disordered" evidence="1">
    <location>
        <begin position="1"/>
        <end position="72"/>
    </location>
</feature>
<accession>A0A0E0I1X7</accession>
<reference evidence="2" key="1">
    <citation type="submission" date="2015-04" db="UniProtKB">
        <authorList>
            <consortium name="EnsemblPlants"/>
        </authorList>
    </citation>
    <scope>IDENTIFICATION</scope>
    <source>
        <strain evidence="2">SL10</strain>
    </source>
</reference>
<feature type="compositionally biased region" description="Pro residues" evidence="1">
    <location>
        <begin position="43"/>
        <end position="52"/>
    </location>
</feature>
<dbReference type="Gramene" id="ONIVA07G15830.1">
    <property type="protein sequence ID" value="ONIVA07G15830.1"/>
    <property type="gene ID" value="ONIVA07G15830"/>
</dbReference>
<dbReference type="HOGENOM" id="CLU_2726558_0_0_1"/>